<evidence type="ECO:0000313" key="2">
    <source>
        <dbReference type="EMBL" id="GFY36061.1"/>
    </source>
</evidence>
<feature type="transmembrane region" description="Helical" evidence="1">
    <location>
        <begin position="15"/>
        <end position="32"/>
    </location>
</feature>
<evidence type="ECO:0000256" key="1">
    <source>
        <dbReference type="SAM" id="Phobius"/>
    </source>
</evidence>
<dbReference type="EMBL" id="BMAU01021435">
    <property type="protein sequence ID" value="GFY36061.1"/>
    <property type="molecule type" value="Genomic_DNA"/>
</dbReference>
<protein>
    <submittedName>
        <fullName evidence="2">Uncharacterized protein</fullName>
    </submittedName>
</protein>
<keyword evidence="1" id="KW-0812">Transmembrane</keyword>
<keyword evidence="3" id="KW-1185">Reference proteome</keyword>
<dbReference type="AlphaFoldDB" id="A0A8X7BL75"/>
<reference evidence="2" key="1">
    <citation type="submission" date="2020-08" db="EMBL/GenBank/DDBJ databases">
        <title>Multicomponent nature underlies the extraordinary mechanical properties of spider dragline silk.</title>
        <authorList>
            <person name="Kono N."/>
            <person name="Nakamura H."/>
            <person name="Mori M."/>
            <person name="Yoshida Y."/>
            <person name="Ohtoshi R."/>
            <person name="Malay A.D."/>
            <person name="Moran D.A.P."/>
            <person name="Tomita M."/>
            <person name="Numata K."/>
            <person name="Arakawa K."/>
        </authorList>
    </citation>
    <scope>NUCLEOTIDE SEQUENCE</scope>
</reference>
<accession>A0A8X7BL75</accession>
<name>A0A8X7BL75_TRICX</name>
<organism evidence="2 3">
    <name type="scientific">Trichonephila clavipes</name>
    <name type="common">Golden silk orbweaver</name>
    <name type="synonym">Nephila clavipes</name>
    <dbReference type="NCBI Taxonomy" id="2585209"/>
    <lineage>
        <taxon>Eukaryota</taxon>
        <taxon>Metazoa</taxon>
        <taxon>Ecdysozoa</taxon>
        <taxon>Arthropoda</taxon>
        <taxon>Chelicerata</taxon>
        <taxon>Arachnida</taxon>
        <taxon>Araneae</taxon>
        <taxon>Araneomorphae</taxon>
        <taxon>Entelegynae</taxon>
        <taxon>Araneoidea</taxon>
        <taxon>Nephilidae</taxon>
        <taxon>Trichonephila</taxon>
    </lineage>
</organism>
<keyword evidence="1" id="KW-1133">Transmembrane helix</keyword>
<evidence type="ECO:0000313" key="3">
    <source>
        <dbReference type="Proteomes" id="UP000887159"/>
    </source>
</evidence>
<gene>
    <name evidence="2" type="ORF">TNCV_4844331</name>
</gene>
<comment type="caution">
    <text evidence="2">The sequence shown here is derived from an EMBL/GenBank/DDBJ whole genome shotgun (WGS) entry which is preliminary data.</text>
</comment>
<keyword evidence="1" id="KW-0472">Membrane</keyword>
<dbReference type="Proteomes" id="UP000887159">
    <property type="component" value="Unassembled WGS sequence"/>
</dbReference>
<proteinExistence type="predicted"/>
<sequence>MVKSLKTLLGESRSMWTSIILLINGTFIAWVAQSALKYRPRICELSKCLKGPLKMNVCPKKNCHTFKMPLDINAGSDRWPVRLQTRAVVIITETDRDFEDDKSVTNCPRSAKFDTAYDVGSFSGRRNFGHMVSLDGTGVLSGVEPMLATFWCRSSHSSDCTILAIICVGRPDPVRRYTLPLLPTPSKNPTEVAADTSIRPTCFLKMPLSKSVSCSYCRRLRLRGILSLNIVYQSHQIRLDSRIKMLFPSCATNMRVAHLALEIFICISLTRLHSCRVS</sequence>